<dbReference type="AlphaFoldDB" id="A0A1I5S2D6"/>
<protein>
    <submittedName>
        <fullName evidence="2">Uncharacterized protein</fullName>
    </submittedName>
</protein>
<sequence length="164" mass="18099">MLEAMLQDWVAVVFWGLVSTAVMATVLEGAQVMGFSRLSFPFLFGTYVTGSRRRAMILGYVLYLMGGWLFASLYALLLDALWRVWWVGLLAGLGHGIFLVVVFFPLLPYVHPRIANEYDGPSALRRLEPPGAFGLNYGRATPVSTVLAQGLYGLIFAFGYSHVG</sequence>
<feature type="transmembrane region" description="Helical" evidence="1">
    <location>
        <begin position="57"/>
        <end position="78"/>
    </location>
</feature>
<dbReference type="STRING" id="441119.SAMN04488047_1109"/>
<feature type="transmembrane region" description="Helical" evidence="1">
    <location>
        <begin position="84"/>
        <end position="107"/>
    </location>
</feature>
<keyword evidence="1" id="KW-0472">Membrane</keyword>
<organism evidence="2 3">
    <name type="scientific">Tranquillimonas alkanivorans</name>
    <dbReference type="NCBI Taxonomy" id="441119"/>
    <lineage>
        <taxon>Bacteria</taxon>
        <taxon>Pseudomonadati</taxon>
        <taxon>Pseudomonadota</taxon>
        <taxon>Alphaproteobacteria</taxon>
        <taxon>Rhodobacterales</taxon>
        <taxon>Roseobacteraceae</taxon>
        <taxon>Tranquillimonas</taxon>
    </lineage>
</organism>
<evidence type="ECO:0000313" key="2">
    <source>
        <dbReference type="EMBL" id="SFP64948.1"/>
    </source>
</evidence>
<evidence type="ECO:0000256" key="1">
    <source>
        <dbReference type="SAM" id="Phobius"/>
    </source>
</evidence>
<evidence type="ECO:0000313" key="3">
    <source>
        <dbReference type="Proteomes" id="UP000199356"/>
    </source>
</evidence>
<feature type="transmembrane region" description="Helical" evidence="1">
    <location>
        <begin position="12"/>
        <end position="36"/>
    </location>
</feature>
<dbReference type="Proteomes" id="UP000199356">
    <property type="component" value="Unassembled WGS sequence"/>
</dbReference>
<reference evidence="2 3" key="1">
    <citation type="submission" date="2016-10" db="EMBL/GenBank/DDBJ databases">
        <authorList>
            <person name="de Groot N.N."/>
        </authorList>
    </citation>
    <scope>NUCLEOTIDE SEQUENCE [LARGE SCALE GENOMIC DNA]</scope>
    <source>
        <strain evidence="2 3">DSM 19547</strain>
    </source>
</reference>
<keyword evidence="3" id="KW-1185">Reference proteome</keyword>
<dbReference type="EMBL" id="FOXA01000010">
    <property type="protein sequence ID" value="SFP64948.1"/>
    <property type="molecule type" value="Genomic_DNA"/>
</dbReference>
<name>A0A1I5S2D6_9RHOB</name>
<accession>A0A1I5S2D6</accession>
<keyword evidence="1" id="KW-1133">Transmembrane helix</keyword>
<dbReference type="RefSeq" id="WP_093422524.1">
    <property type="nucleotide sequence ID" value="NZ_FOXA01000010.1"/>
</dbReference>
<proteinExistence type="predicted"/>
<keyword evidence="1" id="KW-0812">Transmembrane</keyword>
<gene>
    <name evidence="2" type="ORF">SAMN04488047_1109</name>
</gene>
<dbReference type="OrthoDB" id="161967at2"/>